<dbReference type="GeneID" id="85465708"/>
<organism evidence="3 4">
    <name type="scientific">Colletotrichum godetiae</name>
    <dbReference type="NCBI Taxonomy" id="1209918"/>
    <lineage>
        <taxon>Eukaryota</taxon>
        <taxon>Fungi</taxon>
        <taxon>Dikarya</taxon>
        <taxon>Ascomycota</taxon>
        <taxon>Pezizomycotina</taxon>
        <taxon>Sordariomycetes</taxon>
        <taxon>Hypocreomycetidae</taxon>
        <taxon>Glomerellales</taxon>
        <taxon>Glomerellaceae</taxon>
        <taxon>Colletotrichum</taxon>
        <taxon>Colletotrichum acutatum species complex</taxon>
    </lineage>
</organism>
<dbReference type="GO" id="GO:0003723">
    <property type="term" value="F:RNA binding"/>
    <property type="evidence" value="ECO:0007669"/>
    <property type="project" value="UniProtKB-KW"/>
</dbReference>
<reference evidence="3" key="1">
    <citation type="submission" date="2021-06" db="EMBL/GenBank/DDBJ databases">
        <title>Comparative genomics, transcriptomics and evolutionary studies reveal genomic signatures of adaptation to plant cell wall in hemibiotrophic fungi.</title>
        <authorList>
            <consortium name="DOE Joint Genome Institute"/>
            <person name="Baroncelli R."/>
            <person name="Diaz J.F."/>
            <person name="Benocci T."/>
            <person name="Peng M."/>
            <person name="Battaglia E."/>
            <person name="Haridas S."/>
            <person name="Andreopoulos W."/>
            <person name="Labutti K."/>
            <person name="Pangilinan J."/>
            <person name="Floch G.L."/>
            <person name="Makela M.R."/>
            <person name="Henrissat B."/>
            <person name="Grigoriev I.V."/>
            <person name="Crouch J.A."/>
            <person name="De Vries R.P."/>
            <person name="Sukno S.A."/>
            <person name="Thon M.R."/>
        </authorList>
    </citation>
    <scope>NUCLEOTIDE SEQUENCE</scope>
    <source>
        <strain evidence="3">CBS 193.32</strain>
    </source>
</reference>
<accession>A0AAJ0A7K8</accession>
<protein>
    <recommendedName>
        <fullName evidence="1">RNA-dependent RNA polymerase</fullName>
        <ecNumber evidence="1">2.7.7.48</ecNumber>
    </recommendedName>
</protein>
<proteinExistence type="inferred from homology"/>
<keyword evidence="4" id="KW-1185">Reference proteome</keyword>
<dbReference type="InterPro" id="IPR007855">
    <property type="entry name" value="RDRP"/>
</dbReference>
<evidence type="ECO:0000313" key="4">
    <source>
        <dbReference type="Proteomes" id="UP001224890"/>
    </source>
</evidence>
<dbReference type="RefSeq" id="XP_060422714.1">
    <property type="nucleotide sequence ID" value="XM_060581182.1"/>
</dbReference>
<dbReference type="EMBL" id="JAHMHR010000081">
    <property type="protein sequence ID" value="KAK1657950.1"/>
    <property type="molecule type" value="Genomic_DNA"/>
</dbReference>
<comment type="caution">
    <text evidence="3">The sequence shown here is derived from an EMBL/GenBank/DDBJ whole genome shotgun (WGS) entry which is preliminary data.</text>
</comment>
<dbReference type="GO" id="GO:0030422">
    <property type="term" value="P:siRNA processing"/>
    <property type="evidence" value="ECO:0007669"/>
    <property type="project" value="TreeGrafter"/>
</dbReference>
<dbReference type="Pfam" id="PF05183">
    <property type="entry name" value="RdRP"/>
    <property type="match status" value="1"/>
</dbReference>
<evidence type="ECO:0000259" key="2">
    <source>
        <dbReference type="Pfam" id="PF05183"/>
    </source>
</evidence>
<keyword evidence="1" id="KW-0694">RNA-binding</keyword>
<dbReference type="PANTHER" id="PTHR23079">
    <property type="entry name" value="RNA-DEPENDENT RNA POLYMERASE"/>
    <property type="match status" value="1"/>
</dbReference>
<dbReference type="InterPro" id="IPR057596">
    <property type="entry name" value="RDRP_core"/>
</dbReference>
<dbReference type="EC" id="2.7.7.48" evidence="1"/>
<dbReference type="AlphaFoldDB" id="A0AAJ0A7K8"/>
<dbReference type="PANTHER" id="PTHR23079:SF55">
    <property type="entry name" value="RNA-DIRECTED RNA POLYMERASE"/>
    <property type="match status" value="1"/>
</dbReference>
<dbReference type="GO" id="GO:0031380">
    <property type="term" value="C:nuclear RNA-directed RNA polymerase complex"/>
    <property type="evidence" value="ECO:0007669"/>
    <property type="project" value="TreeGrafter"/>
</dbReference>
<gene>
    <name evidence="3" type="ORF">BDP55DRAFT_773633</name>
</gene>
<evidence type="ECO:0000256" key="1">
    <source>
        <dbReference type="RuleBase" id="RU363098"/>
    </source>
</evidence>
<sequence>MLTTKESHHRLEVRLVTQSPSRAVSQSSPDRLIIMSFAGFRSLSNPSTDLSGTQPSTPRECSDYIVRLLRAGLSINGTLYNFFGHSNSQLKSRTCLLLAATKAEISRTVDAMGDFSKMKTVQKKAKRIGLLFSTAHTTLSVEPKRCEDIVDIETADYIFTDGCGLIAPRLAQDLARRIAIVFRTVRYTPSVFQIRYRGCKGVITVDQTMKRGDTVLKVRKSMKKFSGGHDYNFSVVEYSKPYAFGYLNDEVILLLHLLGIATEVLLRKQRQHFDFLASATIDPRVAFCFLMYVNKYELAERLLLESLDAIKPSVVVLVNTEYSKLVKDRGNEQRCRILILKSRLLFGVCDAWGVLKEGECQVRVTMEGDGRPVALMETEVIVTRNPCLHPGDLQKFKLV</sequence>
<dbReference type="Proteomes" id="UP001224890">
    <property type="component" value="Unassembled WGS sequence"/>
</dbReference>
<dbReference type="GO" id="GO:0003968">
    <property type="term" value="F:RNA-directed RNA polymerase activity"/>
    <property type="evidence" value="ECO:0007669"/>
    <property type="project" value="UniProtKB-KW"/>
</dbReference>
<keyword evidence="1 3" id="KW-0696">RNA-directed RNA polymerase</keyword>
<comment type="similarity">
    <text evidence="1">Belongs to the RdRP family.</text>
</comment>
<comment type="catalytic activity">
    <reaction evidence="1">
        <text>RNA(n) + a ribonucleoside 5'-triphosphate = RNA(n+1) + diphosphate</text>
        <dbReference type="Rhea" id="RHEA:21248"/>
        <dbReference type="Rhea" id="RHEA-COMP:14527"/>
        <dbReference type="Rhea" id="RHEA-COMP:17342"/>
        <dbReference type="ChEBI" id="CHEBI:33019"/>
        <dbReference type="ChEBI" id="CHEBI:61557"/>
        <dbReference type="ChEBI" id="CHEBI:140395"/>
        <dbReference type="EC" id="2.7.7.48"/>
    </reaction>
</comment>
<evidence type="ECO:0000313" key="3">
    <source>
        <dbReference type="EMBL" id="KAK1657950.1"/>
    </source>
</evidence>
<name>A0AAJ0A7K8_9PEZI</name>
<keyword evidence="1" id="KW-0548">Nucleotidyltransferase</keyword>
<keyword evidence="1" id="KW-0808">Transferase</keyword>
<feature type="domain" description="RDRP core" evidence="2">
    <location>
        <begin position="58"/>
        <end position="399"/>
    </location>
</feature>